<protein>
    <recommendedName>
        <fullName evidence="1">Reverse transcriptase zinc-binding domain-containing protein</fullName>
    </recommendedName>
</protein>
<proteinExistence type="predicted"/>
<feature type="non-terminal residue" evidence="2">
    <location>
        <position position="454"/>
    </location>
</feature>
<dbReference type="OrthoDB" id="2273311at2759"/>
<organism evidence="2">
    <name type="scientific">Absidia glauca</name>
    <name type="common">Pin mould</name>
    <dbReference type="NCBI Taxonomy" id="4829"/>
    <lineage>
        <taxon>Eukaryota</taxon>
        <taxon>Fungi</taxon>
        <taxon>Fungi incertae sedis</taxon>
        <taxon>Mucoromycota</taxon>
        <taxon>Mucoromycotina</taxon>
        <taxon>Mucoromycetes</taxon>
        <taxon>Mucorales</taxon>
        <taxon>Cunninghamellaceae</taxon>
        <taxon>Absidia</taxon>
    </lineage>
</organism>
<dbReference type="Pfam" id="PF13966">
    <property type="entry name" value="zf-RVT"/>
    <property type="match status" value="1"/>
</dbReference>
<feature type="domain" description="Reverse transcriptase zinc-binding" evidence="1">
    <location>
        <begin position="333"/>
        <end position="401"/>
    </location>
</feature>
<keyword evidence="3" id="KW-1185">Reference proteome</keyword>
<dbReference type="InParanoid" id="A0A163LNI5"/>
<sequence length="454" mass="52732">MTIPTQHRQYIWDTRYTVLKHLSVKGCAIVTNSLLLSRLWHVARVTILPPQWIQSINSLVRSFVFPFYPRPSLNFACRSKKEGGLGLINVEDQVLALHNIYVDRLLSNARPNPLTGVINVLVRLHTGHNSVLPFLMAPRAFSHRLAKVPHLQHLAKLLQRLPTIEISPQWTPRMTRFIPMIRAVHPAPPPTNPVRFAQTIVIKDVIPYSFLEARYDDIYTITTAKHRPLRNALIDGDYEWHPLIARQLHPRYQAEPAAGPVWINVRSFDHWVIATTSRSTANAMPRPPTLTHQAKPGFLRRHWIQTAASSKYDLPAPDIPHSPSPGSLLSWTQWQRFWQMKIPHTVRNCWWRLLIKKLPTRLATRHAHQRTTLDSNCQLCGAPNEDDDHTIFHCPRKLSFWRVARYVLSIPLTIPEIWDVLNFRYQTDPSNMIKIAHVLQVTWQMHWRCIFDEV</sequence>
<dbReference type="Proteomes" id="UP000078561">
    <property type="component" value="Unassembled WGS sequence"/>
</dbReference>
<dbReference type="STRING" id="4829.A0A163LNI5"/>
<dbReference type="OMA" id="HRILCHP"/>
<dbReference type="InterPro" id="IPR026960">
    <property type="entry name" value="RVT-Znf"/>
</dbReference>
<evidence type="ECO:0000259" key="1">
    <source>
        <dbReference type="Pfam" id="PF13966"/>
    </source>
</evidence>
<name>A0A163LNI5_ABSGL</name>
<gene>
    <name evidence="2" type="primary">ABSGL_00118.1 scaffold 272</name>
</gene>
<dbReference type="EMBL" id="LT549991">
    <property type="protein sequence ID" value="SAL94828.1"/>
    <property type="molecule type" value="Genomic_DNA"/>
</dbReference>
<dbReference type="AlphaFoldDB" id="A0A163LNI5"/>
<reference evidence="2" key="1">
    <citation type="submission" date="2016-04" db="EMBL/GenBank/DDBJ databases">
        <authorList>
            <person name="Evans L.H."/>
            <person name="Alamgir A."/>
            <person name="Owens N."/>
            <person name="Weber N.D."/>
            <person name="Virtaneva K."/>
            <person name="Barbian K."/>
            <person name="Babar A."/>
            <person name="Rosenke K."/>
        </authorList>
    </citation>
    <scope>NUCLEOTIDE SEQUENCE [LARGE SCALE GENOMIC DNA]</scope>
    <source>
        <strain evidence="2">CBS 101.48</strain>
    </source>
</reference>
<evidence type="ECO:0000313" key="3">
    <source>
        <dbReference type="Proteomes" id="UP000078561"/>
    </source>
</evidence>
<accession>A0A163LNI5</accession>
<evidence type="ECO:0000313" key="2">
    <source>
        <dbReference type="EMBL" id="SAL94828.1"/>
    </source>
</evidence>